<dbReference type="GO" id="GO:0003677">
    <property type="term" value="F:DNA binding"/>
    <property type="evidence" value="ECO:0007669"/>
    <property type="project" value="InterPro"/>
</dbReference>
<feature type="compositionally biased region" description="Acidic residues" evidence="4">
    <location>
        <begin position="812"/>
        <end position="831"/>
    </location>
</feature>
<dbReference type="SMART" id="SM00384">
    <property type="entry name" value="AT_hook"/>
    <property type="match status" value="5"/>
</dbReference>
<feature type="compositionally biased region" description="Low complexity" evidence="4">
    <location>
        <begin position="119"/>
        <end position="134"/>
    </location>
</feature>
<feature type="compositionally biased region" description="Basic and acidic residues" evidence="4">
    <location>
        <begin position="235"/>
        <end position="247"/>
    </location>
</feature>
<feature type="compositionally biased region" description="Polar residues" evidence="4">
    <location>
        <begin position="348"/>
        <end position="359"/>
    </location>
</feature>
<feature type="region of interest" description="Disordered" evidence="4">
    <location>
        <begin position="1"/>
        <end position="22"/>
    </location>
</feature>
<feature type="compositionally biased region" description="Polar residues" evidence="4">
    <location>
        <begin position="35"/>
        <end position="62"/>
    </location>
</feature>
<feature type="region of interest" description="Disordered" evidence="4">
    <location>
        <begin position="793"/>
        <end position="837"/>
    </location>
</feature>
<feature type="region of interest" description="Disordered" evidence="4">
    <location>
        <begin position="739"/>
        <end position="776"/>
    </location>
</feature>
<feature type="region of interest" description="Disordered" evidence="4">
    <location>
        <begin position="1342"/>
        <end position="1383"/>
    </location>
</feature>
<feature type="domain" description="C2H2-type" evidence="5">
    <location>
        <begin position="633"/>
        <end position="654"/>
    </location>
</feature>
<accession>A0A9W2Z9P0</accession>
<dbReference type="GO" id="GO:0000127">
    <property type="term" value="C:transcription factor TFIIIC complex"/>
    <property type="evidence" value="ECO:0007669"/>
    <property type="project" value="TreeGrafter"/>
</dbReference>
<feature type="compositionally biased region" description="Basic residues" evidence="4">
    <location>
        <begin position="520"/>
        <end position="529"/>
    </location>
</feature>
<feature type="region of interest" description="Disordered" evidence="4">
    <location>
        <begin position="335"/>
        <end position="359"/>
    </location>
</feature>
<evidence type="ECO:0000313" key="7">
    <source>
        <dbReference type="RefSeq" id="XP_055871805.1"/>
    </source>
</evidence>
<reference evidence="7" key="1">
    <citation type="submission" date="2025-08" db="UniProtKB">
        <authorList>
            <consortium name="RefSeq"/>
        </authorList>
    </citation>
    <scope>IDENTIFICATION</scope>
</reference>
<feature type="compositionally biased region" description="Basic and acidic residues" evidence="4">
    <location>
        <begin position="100"/>
        <end position="110"/>
    </location>
</feature>
<feature type="compositionally biased region" description="Polar residues" evidence="4">
    <location>
        <begin position="79"/>
        <end position="95"/>
    </location>
</feature>
<protein>
    <submittedName>
        <fullName evidence="7">Uncharacterized protein LOC106063655 isoform X1</fullName>
    </submittedName>
</protein>
<feature type="region of interest" description="Disordered" evidence="4">
    <location>
        <begin position="477"/>
        <end position="549"/>
    </location>
</feature>
<dbReference type="GO" id="GO:0005634">
    <property type="term" value="C:nucleus"/>
    <property type="evidence" value="ECO:0007669"/>
    <property type="project" value="UniProtKB-SubCell"/>
</dbReference>
<feature type="region of interest" description="Disordered" evidence="4">
    <location>
        <begin position="35"/>
        <end position="144"/>
    </location>
</feature>
<dbReference type="Gene3D" id="2.130.10.10">
    <property type="entry name" value="YVTN repeat-like/Quinoprotein amine dehydrogenase"/>
    <property type="match status" value="1"/>
</dbReference>
<feature type="compositionally biased region" description="Basic and acidic residues" evidence="4">
    <location>
        <begin position="209"/>
        <end position="225"/>
    </location>
</feature>
<evidence type="ECO:0000313" key="6">
    <source>
        <dbReference type="Proteomes" id="UP001165740"/>
    </source>
</evidence>
<evidence type="ECO:0000256" key="4">
    <source>
        <dbReference type="SAM" id="MobiDB-lite"/>
    </source>
</evidence>
<dbReference type="InterPro" id="IPR013087">
    <property type="entry name" value="Znf_C2H2_type"/>
</dbReference>
<feature type="compositionally biased region" description="Polar residues" evidence="4">
    <location>
        <begin position="532"/>
        <end position="549"/>
    </location>
</feature>
<keyword evidence="3" id="KW-0539">Nucleus</keyword>
<dbReference type="InterPro" id="IPR017956">
    <property type="entry name" value="AT_hook_DNA-bd_motif"/>
</dbReference>
<dbReference type="PANTHER" id="PTHR15052">
    <property type="entry name" value="RNA POLYMERASE III TRANSCRIPTION INITIATION FACTOR COMPLEX SUBUNIT"/>
    <property type="match status" value="1"/>
</dbReference>
<dbReference type="PRINTS" id="PR00929">
    <property type="entry name" value="ATHOOK"/>
</dbReference>
<dbReference type="RefSeq" id="XP_055871805.1">
    <property type="nucleotide sequence ID" value="XM_056015830.1"/>
</dbReference>
<evidence type="ECO:0000256" key="2">
    <source>
        <dbReference type="ARBA" id="ARBA00023163"/>
    </source>
</evidence>
<sequence>MQNSESIPTLDNSKEKPKRIRKRTNFDDFIIYGSQNDTQNSVNKNCEEPSNISNHSFITSTPIGKRRKNNPTKDDIINDSFSGKASTNVSTNSKGSVLDGEDKSDSETHTNSHHLAFDNNQSDSFSNSLNSSINEAAPNANHNVSTTINTSLEKMGKKNQESIDLNMSFNSEDVCQEQKHQRSHINPDTSSDQYEKRLKQKKIMLNRSEVLDNNKSSEMKTHSESTKSNQISTQKDAENQVKQKLNQDDNASDISLDLNHVSRLNDSAPQEKAKRGRPRKINANMNSSKSSSELNQTSENLNSNPEDQVNDYKNQDDNARDISLDLNISRLNDLVPQEKAKRGRPRRNNANINASKSSCELIQTSENLNSNPEDQVNDYKNQDDNARDISLDLNISRLNDSVPQEKAKRGRLRKNNANINASKSSCELIQTSENVNSNPEDQVNGDKKKLVMHQDSENQERDSVTNTSNLSLELSQSFEQQQNSVKRKRGRPCKIDKSSNDKSIELKLSAEHNNDSAPPNKKRRGRPRKIQTDNTANTFDDSESGQNELDIQRKVKTGDSLRNVLTESEELASKSDSLNLTADDIANVTDPNSEKSFVSKRRRGRPSKNKELLKKLNGLEEGSNDAEEISLVCKHCNTEMENLQKLKRHMMVDHSLMWFAKLPMGVSLPKEIIKCLGYIACQKCAEERKKIDLPPRQFKFQQYYNHHLNWCGREDEVIKCEICDKVIKAMWFQQHLNEHRRKDKQEEMKMKQLEEGSRVQESEIGEDGDVQTKSKRKAAKSAVQLISNFCNSGDGETSDVSDDDFKEGSAKEDDDDEDEEDDDEDDEEDSDGEKKTSKFPAFKKEVFRSVKGTEGTTMSECEKVWSHILLPSTIKHRELRLKSVNKFLDSLQSRERMFPELRPEGKNWKALGKEDSLKYLPLKMKSVKFSSKDQSEEQDAADIDWGHYTTLNDKVYCYVGGPIWSLEWCPIPKQDGSEQFLSLSADTALTTYSDIKTVQTGPGMLQVWSFGELQNNVNCTTQPMLRYCVAHDEGYVASTSWCPAGCFDTDDVGADHLKRLGLLAVACSSGNAVIYSLPQPDSLPSGSEEHQVPIYHPQPVVTLQPNSKNRCGPCLTVAWQQMGELRYIIAGYSSGSVFLWDLLTKSPLLRVGSMLLPEQCFWVGLDAVLSCSWNPKLSTSFAATLMDGTLSMWDIRFGQVPVAKHTDLCLTGRSTCWSGPVFNGFFIATENIKGFIDTPIKYFAVSKNTLKSCYRDIIVQSHEAATWDVSFCPLYEVLATCDSVGVVRITLPQLVRMSIYNIKSMASWHKLNNPNLDLYQATLASLDGEECQEKKGAAVAASSTEEILSDGGKNKSDDQDSGQSKSNVNKSKENNNTVPYGGVCQEKGAVDVEQANVDKAAIVEPETDQNSGETLNEEEVLYFKDCPMKESSIKIRQKRKPLELTPNMLLNNVNSIHRVRFNPNVSACLWLASGGQAGLLRLDNLSPVLLPHKKSAKQYLKQERR</sequence>
<dbReference type="GO" id="GO:0006383">
    <property type="term" value="P:transcription by RNA polymerase III"/>
    <property type="evidence" value="ECO:0007669"/>
    <property type="project" value="TreeGrafter"/>
</dbReference>
<feature type="compositionally biased region" description="Basic and acidic residues" evidence="4">
    <location>
        <begin position="493"/>
        <end position="514"/>
    </location>
</feature>
<keyword evidence="6" id="KW-1185">Reference proteome</keyword>
<dbReference type="PROSITE" id="PS00028">
    <property type="entry name" value="ZINC_FINGER_C2H2_1"/>
    <property type="match status" value="1"/>
</dbReference>
<dbReference type="InterPro" id="IPR052416">
    <property type="entry name" value="GTF3C_component"/>
</dbReference>
<feature type="compositionally biased region" description="Acidic residues" evidence="4">
    <location>
        <begin position="796"/>
        <end position="805"/>
    </location>
</feature>
<feature type="region of interest" description="Disordered" evidence="4">
    <location>
        <begin position="173"/>
        <end position="315"/>
    </location>
</feature>
<dbReference type="SMART" id="SM00320">
    <property type="entry name" value="WD40"/>
    <property type="match status" value="4"/>
</dbReference>
<dbReference type="InterPro" id="IPR001680">
    <property type="entry name" value="WD40_rpt"/>
</dbReference>
<gene>
    <name evidence="7" type="primary">LOC106063655</name>
</gene>
<dbReference type="GeneID" id="106063655"/>
<evidence type="ECO:0000256" key="3">
    <source>
        <dbReference type="ARBA" id="ARBA00023242"/>
    </source>
</evidence>
<dbReference type="OrthoDB" id="4703at2759"/>
<dbReference type="SMART" id="SM00355">
    <property type="entry name" value="ZnF_C2H2"/>
    <property type="match status" value="2"/>
</dbReference>
<organism evidence="6 7">
    <name type="scientific">Biomphalaria glabrata</name>
    <name type="common">Bloodfluke planorb</name>
    <name type="synonym">Freshwater snail</name>
    <dbReference type="NCBI Taxonomy" id="6526"/>
    <lineage>
        <taxon>Eukaryota</taxon>
        <taxon>Metazoa</taxon>
        <taxon>Spiralia</taxon>
        <taxon>Lophotrochozoa</taxon>
        <taxon>Mollusca</taxon>
        <taxon>Gastropoda</taxon>
        <taxon>Heterobranchia</taxon>
        <taxon>Euthyneura</taxon>
        <taxon>Panpulmonata</taxon>
        <taxon>Hygrophila</taxon>
        <taxon>Lymnaeoidea</taxon>
        <taxon>Planorbidae</taxon>
        <taxon>Biomphalaria</taxon>
    </lineage>
</organism>
<proteinExistence type="predicted"/>
<feature type="compositionally biased region" description="Basic and acidic residues" evidence="4">
    <location>
        <begin position="743"/>
        <end position="761"/>
    </location>
</feature>
<comment type="subcellular location">
    <subcellularLocation>
        <location evidence="1">Nucleus</location>
    </subcellularLocation>
</comment>
<dbReference type="OMA" id="FINAFQH"/>
<dbReference type="InterPro" id="IPR036322">
    <property type="entry name" value="WD40_repeat_dom_sf"/>
</dbReference>
<keyword evidence="2" id="KW-0804">Transcription</keyword>
<dbReference type="Proteomes" id="UP001165740">
    <property type="component" value="Chromosome 17"/>
</dbReference>
<dbReference type="PANTHER" id="PTHR15052:SF2">
    <property type="entry name" value="GENERAL TRANSCRIPTION FACTOR 3C POLYPEPTIDE 2"/>
    <property type="match status" value="1"/>
</dbReference>
<feature type="compositionally biased region" description="Polar residues" evidence="4">
    <location>
        <begin position="283"/>
        <end position="307"/>
    </location>
</feature>
<evidence type="ECO:0000259" key="5">
    <source>
        <dbReference type="PROSITE" id="PS00028"/>
    </source>
</evidence>
<evidence type="ECO:0000256" key="1">
    <source>
        <dbReference type="ARBA" id="ARBA00004123"/>
    </source>
</evidence>
<dbReference type="InterPro" id="IPR015943">
    <property type="entry name" value="WD40/YVTN_repeat-like_dom_sf"/>
</dbReference>
<dbReference type="SUPFAM" id="SSF50978">
    <property type="entry name" value="WD40 repeat-like"/>
    <property type="match status" value="1"/>
</dbReference>
<name>A0A9W2Z9P0_BIOGL</name>
<feature type="compositionally biased region" description="Polar residues" evidence="4">
    <location>
        <begin position="1"/>
        <end position="11"/>
    </location>
</feature>